<dbReference type="STRING" id="1769779.AUP74_02952"/>
<reference evidence="2" key="1">
    <citation type="submission" date="2016-01" db="EMBL/GenBank/DDBJ databases">
        <title>Complete genome sequence of Microbulbifer sp. CCB-MM1, a halophile isolated from Matang Mangrove Forest, Perak.</title>
        <authorList>
            <person name="Moh T.H."/>
            <person name="Dinesh B."/>
            <person name="Lau N.-S."/>
            <person name="Go F."/>
            <person name="Alexander Chong S.-C."/>
        </authorList>
    </citation>
    <scope>NUCLEOTIDE SEQUENCE [LARGE SCALE GENOMIC DNA]</scope>
    <source>
        <strain evidence="2">CCB-MM1</strain>
    </source>
</reference>
<name>A0A1C9WAZ8_9GAMM</name>
<gene>
    <name evidence="1" type="ORF">AUP74_02952</name>
</gene>
<sequence length="257" mass="29102">MPYRSIRGHIRYTSRKPDRLGHERGREFFSISQQTDGVDVLQAHCEIDDAPSVTRDIVQAMRHSDSAPLDCSVRLTVGDEFEGSGWFRFTDKLAECETFNQRDGRISQCIELAAPVQWMQCHPIAGDGLLMRLYDLSKGPGKQHFPHMMLSSPDHRGATGPLLFKMGFSLVYLGETDITVEAGTFRARHFQVTDTAADLPEEHPPYNVWCTADDDYLLLRAEVEGYMQTRYELAELQYFETTAGITKARQPVAEPLV</sequence>
<dbReference type="RefSeq" id="WP_069948199.1">
    <property type="nucleotide sequence ID" value="NZ_CP014143.1"/>
</dbReference>
<evidence type="ECO:0000313" key="2">
    <source>
        <dbReference type="Proteomes" id="UP000095672"/>
    </source>
</evidence>
<dbReference type="PATRIC" id="fig|1769779.3.peg.2927"/>
<dbReference type="Proteomes" id="UP000095672">
    <property type="component" value="Chromosome"/>
</dbReference>
<accession>A0A1C9WAZ8</accession>
<organism evidence="1 2">
    <name type="scientific">Microbulbifer aggregans</name>
    <dbReference type="NCBI Taxonomy" id="1769779"/>
    <lineage>
        <taxon>Bacteria</taxon>
        <taxon>Pseudomonadati</taxon>
        <taxon>Pseudomonadota</taxon>
        <taxon>Gammaproteobacteria</taxon>
        <taxon>Cellvibrionales</taxon>
        <taxon>Microbulbiferaceae</taxon>
        <taxon>Microbulbifer</taxon>
    </lineage>
</organism>
<dbReference type="KEGG" id="micc:AUP74_02952"/>
<dbReference type="OrthoDB" id="5726114at2"/>
<keyword evidence="2" id="KW-1185">Reference proteome</keyword>
<dbReference type="EMBL" id="CP014143">
    <property type="protein sequence ID" value="AOS98323.1"/>
    <property type="molecule type" value="Genomic_DNA"/>
</dbReference>
<dbReference type="AlphaFoldDB" id="A0A1C9WAZ8"/>
<protein>
    <recommendedName>
        <fullName evidence="3">DUF3108 domain-containing protein</fullName>
    </recommendedName>
</protein>
<evidence type="ECO:0008006" key="3">
    <source>
        <dbReference type="Google" id="ProtNLM"/>
    </source>
</evidence>
<evidence type="ECO:0000313" key="1">
    <source>
        <dbReference type="EMBL" id="AOS98323.1"/>
    </source>
</evidence>
<proteinExistence type="predicted"/>